<reference evidence="2 3" key="1">
    <citation type="journal article" date="2010" name="Stand. Genomic Sci.">
        <title>Complete genome sequence of Conexibacter woesei type strain (ID131577).</title>
        <authorList>
            <person name="Pukall R."/>
            <person name="Lapidus A."/>
            <person name="Glavina Del Rio T."/>
            <person name="Copeland A."/>
            <person name="Tice H."/>
            <person name="Cheng J.-F."/>
            <person name="Lucas S."/>
            <person name="Chen F."/>
            <person name="Nolan M."/>
            <person name="Bruce D."/>
            <person name="Goodwin L."/>
            <person name="Pitluck S."/>
            <person name="Mavromatis K."/>
            <person name="Ivanova N."/>
            <person name="Ovchinnikova G."/>
            <person name="Pati A."/>
            <person name="Chen A."/>
            <person name="Palaniappan K."/>
            <person name="Land M."/>
            <person name="Hauser L."/>
            <person name="Chang Y.-J."/>
            <person name="Jeffries C.D."/>
            <person name="Chain P."/>
            <person name="Meincke L."/>
            <person name="Sims D."/>
            <person name="Brettin T."/>
            <person name="Detter J.C."/>
            <person name="Rohde M."/>
            <person name="Goeker M."/>
            <person name="Bristow J."/>
            <person name="Eisen J.A."/>
            <person name="Markowitz V."/>
            <person name="Kyrpides N.C."/>
            <person name="Klenk H.-P."/>
            <person name="Hugenholtz P."/>
        </authorList>
    </citation>
    <scope>NUCLEOTIDE SEQUENCE [LARGE SCALE GENOMIC DNA]</scope>
    <source>
        <strain evidence="3">DSM 14684 / CIP 108061 / JCM 11494 / NBRC 100937 / ID131577</strain>
    </source>
</reference>
<dbReference type="SUPFAM" id="SSF55298">
    <property type="entry name" value="YjgF-like"/>
    <property type="match status" value="1"/>
</dbReference>
<dbReference type="KEGG" id="cwo:Cwoe_1433"/>
<dbReference type="GO" id="GO:0005829">
    <property type="term" value="C:cytosol"/>
    <property type="evidence" value="ECO:0007669"/>
    <property type="project" value="TreeGrafter"/>
</dbReference>
<dbReference type="AlphaFoldDB" id="D3EYY7"/>
<sequence length="132" mass="13944">MTEIRRVVDLPDAPDSREWGYAQVVVAGATVYVSGQGGWDATGRIVSPELAPQVRQTYANIERALATVGAGLQHLVATTTFITDWRYGRELTALRAELLAGQLPTSALIGVASLADPGMLVEIQSVAVLPGA</sequence>
<dbReference type="eggNOG" id="COG0251">
    <property type="taxonomic scope" value="Bacteria"/>
</dbReference>
<organism evidence="2 3">
    <name type="scientific">Conexibacter woesei (strain DSM 14684 / CCUG 47730 / CIP 108061 / JCM 11494 / NBRC 100937 / ID131577)</name>
    <dbReference type="NCBI Taxonomy" id="469383"/>
    <lineage>
        <taxon>Bacteria</taxon>
        <taxon>Bacillati</taxon>
        <taxon>Actinomycetota</taxon>
        <taxon>Thermoleophilia</taxon>
        <taxon>Solirubrobacterales</taxon>
        <taxon>Conexibacteraceae</taxon>
        <taxon>Conexibacter</taxon>
    </lineage>
</organism>
<dbReference type="InterPro" id="IPR006175">
    <property type="entry name" value="YjgF/YER057c/UK114"/>
</dbReference>
<dbReference type="GO" id="GO:0019239">
    <property type="term" value="F:deaminase activity"/>
    <property type="evidence" value="ECO:0007669"/>
    <property type="project" value="TreeGrafter"/>
</dbReference>
<evidence type="ECO:0000256" key="1">
    <source>
        <dbReference type="ARBA" id="ARBA00010552"/>
    </source>
</evidence>
<dbReference type="InterPro" id="IPR035959">
    <property type="entry name" value="RutC-like_sf"/>
</dbReference>
<evidence type="ECO:0000313" key="2">
    <source>
        <dbReference type="EMBL" id="ADB49861.1"/>
    </source>
</evidence>
<reference evidence="3" key="2">
    <citation type="submission" date="2010-01" db="EMBL/GenBank/DDBJ databases">
        <title>The complete genome of Conexibacter woesei DSM 14684.</title>
        <authorList>
            <consortium name="US DOE Joint Genome Institute (JGI-PGF)"/>
            <person name="Lucas S."/>
            <person name="Copeland A."/>
            <person name="Lapidus A."/>
            <person name="Glavina del Rio T."/>
            <person name="Dalin E."/>
            <person name="Tice H."/>
            <person name="Bruce D."/>
            <person name="Goodwin L."/>
            <person name="Pitluck S."/>
            <person name="Kyrpides N."/>
            <person name="Mavromatis K."/>
            <person name="Ivanova N."/>
            <person name="Mikhailova N."/>
            <person name="Chertkov O."/>
            <person name="Brettin T."/>
            <person name="Detter J.C."/>
            <person name="Han C."/>
            <person name="Larimer F."/>
            <person name="Land M."/>
            <person name="Hauser L."/>
            <person name="Markowitz V."/>
            <person name="Cheng J.-F."/>
            <person name="Hugenholtz P."/>
            <person name="Woyke T."/>
            <person name="Wu D."/>
            <person name="Pukall R."/>
            <person name="Steenblock K."/>
            <person name="Schneider S."/>
            <person name="Klenk H.-P."/>
            <person name="Eisen J.A."/>
        </authorList>
    </citation>
    <scope>NUCLEOTIDE SEQUENCE [LARGE SCALE GENOMIC DNA]</scope>
    <source>
        <strain evidence="3">DSM 14684 / CIP 108061 / JCM 11494 / NBRC 100937 / ID131577</strain>
    </source>
</reference>
<dbReference type="RefSeq" id="WP_012932912.1">
    <property type="nucleotide sequence ID" value="NC_013739.1"/>
</dbReference>
<dbReference type="PANTHER" id="PTHR11803">
    <property type="entry name" value="2-IMINOBUTANOATE/2-IMINOPROPANOATE DEAMINASE RIDA"/>
    <property type="match status" value="1"/>
</dbReference>
<keyword evidence="3" id="KW-1185">Reference proteome</keyword>
<name>D3EYY7_CONWI</name>
<dbReference type="Gene3D" id="3.30.1330.40">
    <property type="entry name" value="RutC-like"/>
    <property type="match status" value="1"/>
</dbReference>
<dbReference type="Pfam" id="PF01042">
    <property type="entry name" value="Ribonuc_L-PSP"/>
    <property type="match status" value="1"/>
</dbReference>
<dbReference type="EMBL" id="CP001854">
    <property type="protein sequence ID" value="ADB49861.1"/>
    <property type="molecule type" value="Genomic_DNA"/>
</dbReference>
<evidence type="ECO:0000313" key="3">
    <source>
        <dbReference type="Proteomes" id="UP000008229"/>
    </source>
</evidence>
<proteinExistence type="inferred from homology"/>
<comment type="similarity">
    <text evidence="1">Belongs to the RutC family.</text>
</comment>
<gene>
    <name evidence="2" type="ordered locus">Cwoe_1433</name>
</gene>
<protein>
    <submittedName>
        <fullName evidence="2">Endoribonuclease L-PSP</fullName>
    </submittedName>
</protein>
<accession>D3EYY7</accession>
<dbReference type="Proteomes" id="UP000008229">
    <property type="component" value="Chromosome"/>
</dbReference>
<dbReference type="PANTHER" id="PTHR11803:SF58">
    <property type="entry name" value="PROTEIN HMF1-RELATED"/>
    <property type="match status" value="1"/>
</dbReference>
<dbReference type="HOGENOM" id="CLU_100715_4_5_11"/>
<dbReference type="STRING" id="469383.Cwoe_1433"/>
<dbReference type="CDD" id="cd00448">
    <property type="entry name" value="YjgF_YER057c_UK114_family"/>
    <property type="match status" value="1"/>
</dbReference>
<dbReference type="OrthoDB" id="9815126at2"/>